<organism evidence="2">
    <name type="scientific">Streptomyces auratus AGR0001</name>
    <dbReference type="NCBI Taxonomy" id="1160718"/>
    <lineage>
        <taxon>Bacteria</taxon>
        <taxon>Bacillati</taxon>
        <taxon>Actinomycetota</taxon>
        <taxon>Actinomycetes</taxon>
        <taxon>Kitasatosporales</taxon>
        <taxon>Streptomycetaceae</taxon>
        <taxon>Streptomyces</taxon>
    </lineage>
</organism>
<accession>J2K2W0</accession>
<comment type="caution">
    <text evidence="2">The sequence shown here is derived from an EMBL/GenBank/DDBJ whole genome shotgun (WGS) entry which is preliminary data.</text>
</comment>
<dbReference type="HOGENOM" id="CLU_1936871_0_0_11"/>
<feature type="transmembrane region" description="Helical" evidence="1">
    <location>
        <begin position="33"/>
        <end position="52"/>
    </location>
</feature>
<reference evidence="2" key="1">
    <citation type="journal article" date="2012" name="J. Bacteriol.">
        <title>Genome Sequence of Streptomyces auratus Strain AGR0001, a Phoslactomycin-Producing Actinomycete.</title>
        <authorList>
            <person name="Han X."/>
            <person name="Li M."/>
            <person name="Ding Z."/>
            <person name="Zhao J."/>
            <person name="Ji K."/>
            <person name="Wen M."/>
            <person name="Lu T."/>
        </authorList>
    </citation>
    <scope>NUCLEOTIDE SEQUENCE [LARGE SCALE GENOMIC DNA]</scope>
    <source>
        <strain evidence="2">AGR0001</strain>
    </source>
</reference>
<evidence type="ECO:0000313" key="2">
    <source>
        <dbReference type="EMBL" id="EJJ07118.1"/>
    </source>
</evidence>
<keyword evidence="1" id="KW-0812">Transmembrane</keyword>
<dbReference type="EMBL" id="AJGV01000068">
    <property type="protein sequence ID" value="EJJ07118.1"/>
    <property type="molecule type" value="Genomic_DNA"/>
</dbReference>
<evidence type="ECO:0000256" key="1">
    <source>
        <dbReference type="SAM" id="Phobius"/>
    </source>
</evidence>
<protein>
    <submittedName>
        <fullName evidence="2">Uncharacterized protein</fullName>
    </submittedName>
</protein>
<dbReference type="STRING" id="1160718.SU9_10514"/>
<name>J2K2W0_9ACTN</name>
<proteinExistence type="predicted"/>
<sequence>MPSISFSSASLVVMTYSSTSGLTTSWRVLNALVIWPCVSLLYFMTSSAVIAVSSSDTKRCPAWSEASSQTWRKATSAACSFSIRAEVTAARAWVTATFRVVFTLSMAVHRAVMAVRNEPMMVAMGTQLLV</sequence>
<keyword evidence="1" id="KW-0472">Membrane</keyword>
<gene>
    <name evidence="2" type="ORF">SU9_10514</name>
</gene>
<dbReference type="AlphaFoldDB" id="J2K2W0"/>
<keyword evidence="1" id="KW-1133">Transmembrane helix</keyword>